<evidence type="ECO:0000313" key="3">
    <source>
        <dbReference type="Proteomes" id="UP000176923"/>
    </source>
</evidence>
<comment type="caution">
    <text evidence="2">The sequence shown here is derived from an EMBL/GenBank/DDBJ whole genome shotgun (WGS) entry which is preliminary data.</text>
</comment>
<keyword evidence="1" id="KW-0812">Transmembrane</keyword>
<protein>
    <submittedName>
        <fullName evidence="2">Uncharacterized protein</fullName>
    </submittedName>
</protein>
<proteinExistence type="predicted"/>
<feature type="transmembrane region" description="Helical" evidence="1">
    <location>
        <begin position="12"/>
        <end position="31"/>
    </location>
</feature>
<dbReference type="AlphaFoldDB" id="A0A1F5ZT41"/>
<gene>
    <name evidence="2" type="ORF">A3D77_00785</name>
</gene>
<reference evidence="2 3" key="1">
    <citation type="journal article" date="2016" name="Nat. Commun.">
        <title>Thousands of microbial genomes shed light on interconnected biogeochemical processes in an aquifer system.</title>
        <authorList>
            <person name="Anantharaman K."/>
            <person name="Brown C.T."/>
            <person name="Hug L.A."/>
            <person name="Sharon I."/>
            <person name="Castelle C.J."/>
            <person name="Probst A.J."/>
            <person name="Thomas B.C."/>
            <person name="Singh A."/>
            <person name="Wilkins M.J."/>
            <person name="Karaoz U."/>
            <person name="Brodie E.L."/>
            <person name="Williams K.H."/>
            <person name="Hubbard S.S."/>
            <person name="Banfield J.F."/>
        </authorList>
    </citation>
    <scope>NUCLEOTIDE SEQUENCE [LARGE SCALE GENOMIC DNA]</scope>
</reference>
<accession>A0A1F5ZT41</accession>
<evidence type="ECO:0000313" key="2">
    <source>
        <dbReference type="EMBL" id="OGG15628.1"/>
    </source>
</evidence>
<name>A0A1F5ZT41_9BACT</name>
<dbReference type="EMBL" id="MFJL01000020">
    <property type="protein sequence ID" value="OGG15628.1"/>
    <property type="molecule type" value="Genomic_DNA"/>
</dbReference>
<evidence type="ECO:0000256" key="1">
    <source>
        <dbReference type="SAM" id="Phobius"/>
    </source>
</evidence>
<dbReference type="Proteomes" id="UP000176923">
    <property type="component" value="Unassembled WGS sequence"/>
</dbReference>
<sequence length="134" mass="14894">MKHEPMATANAAAATTAIVYIVCRLLVGLFPDISMNVAKSWFHGIDISKISAWNLSLESFILGIITASITAWLVGYVFATFYNYFIKRLSELVIFTFLHIVDAKEDPEVILLSFSLDSVQLQSCRVCRSGPRSS</sequence>
<organism evidence="2 3">
    <name type="scientific">Candidatus Gottesmanbacteria bacterium RIFCSPHIGHO2_02_FULL_39_11</name>
    <dbReference type="NCBI Taxonomy" id="1798382"/>
    <lineage>
        <taxon>Bacteria</taxon>
        <taxon>Candidatus Gottesmaniibacteriota</taxon>
    </lineage>
</organism>
<dbReference type="Pfam" id="PF18926">
    <property type="entry name" value="DUF5676"/>
    <property type="match status" value="1"/>
</dbReference>
<keyword evidence="1" id="KW-0472">Membrane</keyword>
<dbReference type="InterPro" id="IPR044020">
    <property type="entry name" value="DUF5676"/>
</dbReference>
<keyword evidence="1" id="KW-1133">Transmembrane helix</keyword>
<feature type="transmembrane region" description="Helical" evidence="1">
    <location>
        <begin position="60"/>
        <end position="85"/>
    </location>
</feature>